<keyword evidence="4" id="KW-1185">Reference proteome</keyword>
<feature type="transmembrane region" description="Helical" evidence="1">
    <location>
        <begin position="17"/>
        <end position="34"/>
    </location>
</feature>
<dbReference type="Pfam" id="PF12146">
    <property type="entry name" value="Hydrolase_4"/>
    <property type="match status" value="1"/>
</dbReference>
<organism evidence="3 4">
    <name type="scientific">Parathermosynechococcus lividus PCC 6715</name>
    <dbReference type="NCBI Taxonomy" id="1917166"/>
    <lineage>
        <taxon>Bacteria</taxon>
        <taxon>Bacillati</taxon>
        <taxon>Cyanobacteriota</taxon>
        <taxon>Cyanophyceae</taxon>
        <taxon>Acaryochloridales</taxon>
        <taxon>Thermosynechococcaceae</taxon>
        <taxon>Parathermosynechococcus</taxon>
    </lineage>
</organism>
<evidence type="ECO:0000256" key="1">
    <source>
        <dbReference type="SAM" id="Phobius"/>
    </source>
</evidence>
<accession>A0A2D2Q0Y9</accession>
<evidence type="ECO:0000259" key="2">
    <source>
        <dbReference type="Pfam" id="PF12146"/>
    </source>
</evidence>
<feature type="domain" description="Serine aminopeptidase S33" evidence="2">
    <location>
        <begin position="78"/>
        <end position="179"/>
    </location>
</feature>
<dbReference type="OrthoDB" id="9776685at2"/>
<dbReference type="AlphaFoldDB" id="A0A2D2Q0Y9"/>
<dbReference type="EMBL" id="CP018092">
    <property type="protein sequence ID" value="ATS18158.1"/>
    <property type="molecule type" value="Genomic_DNA"/>
</dbReference>
<dbReference type="RefSeq" id="WP_099798510.1">
    <property type="nucleotide sequence ID" value="NZ_CP018092.1"/>
</dbReference>
<dbReference type="InterPro" id="IPR029058">
    <property type="entry name" value="AB_hydrolase_fold"/>
</dbReference>
<dbReference type="Proteomes" id="UP000231057">
    <property type="component" value="Chromosome"/>
</dbReference>
<dbReference type="KEGG" id="slw:BRW62_04675"/>
<dbReference type="GO" id="GO:0016787">
    <property type="term" value="F:hydrolase activity"/>
    <property type="evidence" value="ECO:0007669"/>
    <property type="project" value="UniProtKB-KW"/>
</dbReference>
<evidence type="ECO:0000313" key="3">
    <source>
        <dbReference type="EMBL" id="ATS18158.1"/>
    </source>
</evidence>
<proteinExistence type="predicted"/>
<dbReference type="PANTHER" id="PTHR12277:SF81">
    <property type="entry name" value="PROTEIN ABHD13"/>
    <property type="match status" value="1"/>
</dbReference>
<dbReference type="PANTHER" id="PTHR12277">
    <property type="entry name" value="ALPHA/BETA HYDROLASE DOMAIN-CONTAINING PROTEIN"/>
    <property type="match status" value="1"/>
</dbReference>
<keyword evidence="3" id="KW-0378">Hydrolase</keyword>
<protein>
    <submittedName>
        <fullName evidence="3">Alpha/beta hydrolase</fullName>
    </submittedName>
</protein>
<keyword evidence="1" id="KW-0472">Membrane</keyword>
<gene>
    <name evidence="3" type="ORF">BRW62_04675</name>
</gene>
<keyword evidence="1" id="KW-0812">Transmembrane</keyword>
<sequence>MGQLRHYLLGEVSWQRLVRSAVLIYVLVAAYVYVRADAMIFRPPPPTYDLLAQMRLIPMEGGDRLAVLYLPNPAATFTLLYSHGNAEDLGVIEPLLTQYRDWGFAVLAYDYRGYGLSTGTPSEANAYQDARAAYKYLTQTLNVPPEQVILYGRSLGGGVATELATHVPVAGLILESTFTSAFRVVVPFPLFPFDKFTNQAKLPQVPVPVLILHGTADEVVPFEHAQALFATAATPKFSLWVEGAGHNDFSAVAGDRHRQALQDFAHILHGLRTND</sequence>
<keyword evidence="1" id="KW-1133">Transmembrane helix</keyword>
<dbReference type="Gene3D" id="3.40.50.1820">
    <property type="entry name" value="alpha/beta hydrolase"/>
    <property type="match status" value="1"/>
</dbReference>
<reference evidence="4" key="2">
    <citation type="journal article" date="2022" name="Front. Microbiol.">
        <title>Comparative Genomic Analysis Revealed Distinct Molecular Components and Organization of CO2-Concentrating Mechanism in Thermophilic Cyanobacteria.</title>
        <authorList>
            <person name="Tang J."/>
            <person name="Zhou H."/>
            <person name="Yao D."/>
            <person name="Riaz S."/>
            <person name="You D."/>
            <person name="Klepacz-Smolka A."/>
            <person name="Daroch M."/>
        </authorList>
    </citation>
    <scope>NUCLEOTIDE SEQUENCE [LARGE SCALE GENOMIC DNA]</scope>
    <source>
        <strain evidence="4">PCC 6715</strain>
    </source>
</reference>
<dbReference type="InterPro" id="IPR022742">
    <property type="entry name" value="Hydrolase_4"/>
</dbReference>
<reference evidence="3 4" key="1">
    <citation type="submission" date="2016-11" db="EMBL/GenBank/DDBJ databases">
        <title>Complete genome sequence of thermophilic cyanobacteria strain Synechococcus sp. PCC6715.</title>
        <authorList>
            <person name="Tang J."/>
            <person name="Daroch M."/>
            <person name="Liang Y."/>
            <person name="Jiang D."/>
            <person name="Shah M."/>
        </authorList>
    </citation>
    <scope>NUCLEOTIDE SEQUENCE [LARGE SCALE GENOMIC DNA]</scope>
    <source>
        <strain evidence="3 4">PCC 6715</strain>
    </source>
</reference>
<name>A0A2D2Q0Y9_PARLV</name>
<dbReference type="SUPFAM" id="SSF53474">
    <property type="entry name" value="alpha/beta-Hydrolases"/>
    <property type="match status" value="1"/>
</dbReference>
<evidence type="ECO:0000313" key="4">
    <source>
        <dbReference type="Proteomes" id="UP000231057"/>
    </source>
</evidence>